<proteinExistence type="predicted"/>
<evidence type="ECO:0000313" key="1">
    <source>
        <dbReference type="EMBL" id="RGW66780.1"/>
    </source>
</evidence>
<evidence type="ECO:0000313" key="2">
    <source>
        <dbReference type="Proteomes" id="UP000286077"/>
    </source>
</evidence>
<dbReference type="AlphaFoldDB" id="A0AA92U361"/>
<protein>
    <submittedName>
        <fullName evidence="1">Uncharacterized protein</fullName>
    </submittedName>
</protein>
<dbReference type="Proteomes" id="UP000286077">
    <property type="component" value="Unassembled WGS sequence"/>
</dbReference>
<reference evidence="1 2" key="1">
    <citation type="submission" date="2018-08" db="EMBL/GenBank/DDBJ databases">
        <title>A genome reference for cultivated species of the human gut microbiota.</title>
        <authorList>
            <person name="Zou Y."/>
            <person name="Xue W."/>
            <person name="Luo G."/>
        </authorList>
    </citation>
    <scope>NUCLEOTIDE SEQUENCE [LARGE SCALE GENOMIC DNA]</scope>
    <source>
        <strain evidence="1 2">AF11-14</strain>
    </source>
</reference>
<comment type="caution">
    <text evidence="1">The sequence shown here is derived from an EMBL/GenBank/DDBJ whole genome shotgun (WGS) entry which is preliminary data.</text>
</comment>
<dbReference type="RefSeq" id="WP_118140673.1">
    <property type="nucleotide sequence ID" value="NZ_QSAQ01000029.1"/>
</dbReference>
<accession>A0AA92U361</accession>
<name>A0AA92U361_9BACT</name>
<gene>
    <name evidence="1" type="ORF">DWV60_11125</name>
</gene>
<organism evidence="1 2">
    <name type="scientific">Segatella copri</name>
    <dbReference type="NCBI Taxonomy" id="165179"/>
    <lineage>
        <taxon>Bacteria</taxon>
        <taxon>Pseudomonadati</taxon>
        <taxon>Bacteroidota</taxon>
        <taxon>Bacteroidia</taxon>
        <taxon>Bacteroidales</taxon>
        <taxon>Prevotellaceae</taxon>
        <taxon>Segatella</taxon>
    </lineage>
</organism>
<sequence>MKNIPIIRKIYDFEFEVFKTHNESSVDFAALILAVARKILDASSRMEVLNIDKAMEPFLLIEVGKNSRANIFISSNKYVSISFPFNIKYKQGYVKLYIDKHGTEIRSDIISECLSIMNELKHNATFVDVWFESDNPYSEMSLRTVEYLLHSEPCYLRYDYDMAKANGSLHPVHHLDINMTKGGHYKIGLHKKLSHKQFLDILNIETNCYYLSPITVNTGLIKRKIGKRRK</sequence>
<dbReference type="EMBL" id="QSAQ01000029">
    <property type="protein sequence ID" value="RGW66780.1"/>
    <property type="molecule type" value="Genomic_DNA"/>
</dbReference>